<reference evidence="6 7" key="1">
    <citation type="submission" date="2019-02" db="EMBL/GenBank/DDBJ databases">
        <title>Deep-cultivation of Planctomycetes and their phenomic and genomic characterization uncovers novel biology.</title>
        <authorList>
            <person name="Wiegand S."/>
            <person name="Jogler M."/>
            <person name="Boedeker C."/>
            <person name="Pinto D."/>
            <person name="Vollmers J."/>
            <person name="Rivas-Marin E."/>
            <person name="Kohn T."/>
            <person name="Peeters S.H."/>
            <person name="Heuer A."/>
            <person name="Rast P."/>
            <person name="Oberbeckmann S."/>
            <person name="Bunk B."/>
            <person name="Jeske O."/>
            <person name="Meyerdierks A."/>
            <person name="Storesund J.E."/>
            <person name="Kallscheuer N."/>
            <person name="Luecker S."/>
            <person name="Lage O.M."/>
            <person name="Pohl T."/>
            <person name="Merkel B.J."/>
            <person name="Hornburger P."/>
            <person name="Mueller R.-W."/>
            <person name="Bruemmer F."/>
            <person name="Labrenz M."/>
            <person name="Spormann A.M."/>
            <person name="Op den Camp H."/>
            <person name="Overmann J."/>
            <person name="Amann R."/>
            <person name="Jetten M.S.M."/>
            <person name="Mascher T."/>
            <person name="Medema M.H."/>
            <person name="Devos D.P."/>
            <person name="Kaster A.-K."/>
            <person name="Ovreas L."/>
            <person name="Rohde M."/>
            <person name="Galperin M.Y."/>
            <person name="Jogler C."/>
        </authorList>
    </citation>
    <scope>NUCLEOTIDE SEQUENCE [LARGE SCALE GENOMIC DNA]</scope>
    <source>
        <strain evidence="6 7">Pan216</strain>
    </source>
</reference>
<dbReference type="GO" id="GO:0035556">
    <property type="term" value="P:intracellular signal transduction"/>
    <property type="evidence" value="ECO:0007669"/>
    <property type="project" value="TreeGrafter"/>
</dbReference>
<keyword evidence="6" id="KW-0808">Transferase</keyword>
<dbReference type="AlphaFoldDB" id="A0A518B6F5"/>
<feature type="compositionally biased region" description="Pro residues" evidence="3">
    <location>
        <begin position="305"/>
        <end position="332"/>
    </location>
</feature>
<feature type="domain" description="Protein kinase" evidence="5">
    <location>
        <begin position="15"/>
        <end position="289"/>
    </location>
</feature>
<dbReference type="KEGG" id="knv:Pan216_34200"/>
<evidence type="ECO:0000313" key="7">
    <source>
        <dbReference type="Proteomes" id="UP000317093"/>
    </source>
</evidence>
<dbReference type="EC" id="2.7.11.1" evidence="6"/>
<feature type="compositionally biased region" description="Basic and acidic residues" evidence="3">
    <location>
        <begin position="363"/>
        <end position="377"/>
    </location>
</feature>
<evidence type="ECO:0000256" key="2">
    <source>
        <dbReference type="ARBA" id="ARBA00022840"/>
    </source>
</evidence>
<keyword evidence="7" id="KW-1185">Reference proteome</keyword>
<dbReference type="PANTHER" id="PTHR24346:SF30">
    <property type="entry name" value="MATERNAL EMBRYONIC LEUCINE ZIPPER KINASE"/>
    <property type="match status" value="1"/>
</dbReference>
<keyword evidence="6" id="KW-0418">Kinase</keyword>
<keyword evidence="4" id="KW-0812">Transmembrane</keyword>
<dbReference type="PROSITE" id="PS50011">
    <property type="entry name" value="PROTEIN_KINASE_DOM"/>
    <property type="match status" value="1"/>
</dbReference>
<keyword evidence="4" id="KW-1133">Transmembrane helix</keyword>
<keyword evidence="2" id="KW-0067">ATP-binding</keyword>
<accession>A0A518B6F5</accession>
<evidence type="ECO:0000256" key="1">
    <source>
        <dbReference type="ARBA" id="ARBA00022741"/>
    </source>
</evidence>
<dbReference type="Proteomes" id="UP000317093">
    <property type="component" value="Chromosome"/>
</dbReference>
<evidence type="ECO:0000259" key="5">
    <source>
        <dbReference type="PROSITE" id="PS50011"/>
    </source>
</evidence>
<dbReference type="EMBL" id="CP036279">
    <property type="protein sequence ID" value="QDU62553.1"/>
    <property type="molecule type" value="Genomic_DNA"/>
</dbReference>
<dbReference type="Pfam" id="PF00069">
    <property type="entry name" value="Pkinase"/>
    <property type="match status" value="1"/>
</dbReference>
<keyword evidence="4" id="KW-0472">Membrane</keyword>
<dbReference type="InterPro" id="IPR000719">
    <property type="entry name" value="Prot_kinase_dom"/>
</dbReference>
<feature type="region of interest" description="Disordered" evidence="3">
    <location>
        <begin position="286"/>
        <end position="384"/>
    </location>
</feature>
<organism evidence="6 7">
    <name type="scientific">Kolteria novifilia</name>
    <dbReference type="NCBI Taxonomy" id="2527975"/>
    <lineage>
        <taxon>Bacteria</taxon>
        <taxon>Pseudomonadati</taxon>
        <taxon>Planctomycetota</taxon>
        <taxon>Planctomycetia</taxon>
        <taxon>Kolteriales</taxon>
        <taxon>Kolteriaceae</taxon>
        <taxon>Kolteria</taxon>
    </lineage>
</organism>
<sequence length="455" mass="49721">MHVVFAVGQEPIPGYRLTEEMEASAFYRLWKVKTPDGSTKLWKVIDMVVGNAAIETRSLGLLVQLRHDNLNTLTNFWQLDDGRLLVVETDVPVMTLRDRLQLCQKEGNPGISLDEAADYLEQAAAGLDFLNSPVHQFQGQQVAIYHRALRPDCLLLFNGSAQKTCKVSDFGLAKPVAEQNAQHSQGLAHYDYDPPEFFEGQTAPTSDQYSLAIVYYELRTGRLPFSGTMLEQLQARLSDTPKLDEITETERVALRKALSREPSKRWENCTAFAKGLRTGQIQDAAAPSMQQVPTPASVLDEHPPVAEPPPEVSRPSEPIAPSPRPTPAPPAPRSSERTSPLTPSSPISRDSGTLPPVRTRTPAPRESDFEAPEDRPAASRPVSAEAVVASLRGNRSSGNKAVAAEKAKAFRKQLEATTGKSNDVPIIWVIVILVGVAAASYYLINVFFPPAVTGG</sequence>
<keyword evidence="1" id="KW-0547">Nucleotide-binding</keyword>
<gene>
    <name evidence="6" type="primary">pkn6_2</name>
    <name evidence="6" type="ORF">Pan216_34200</name>
</gene>
<dbReference type="Gene3D" id="1.10.510.10">
    <property type="entry name" value="Transferase(Phosphotransferase) domain 1"/>
    <property type="match status" value="1"/>
</dbReference>
<dbReference type="SMART" id="SM00220">
    <property type="entry name" value="S_TKc"/>
    <property type="match status" value="1"/>
</dbReference>
<proteinExistence type="predicted"/>
<dbReference type="SUPFAM" id="SSF56112">
    <property type="entry name" value="Protein kinase-like (PK-like)"/>
    <property type="match status" value="1"/>
</dbReference>
<evidence type="ECO:0000313" key="6">
    <source>
        <dbReference type="EMBL" id="QDU62553.1"/>
    </source>
</evidence>
<evidence type="ECO:0000256" key="3">
    <source>
        <dbReference type="SAM" id="MobiDB-lite"/>
    </source>
</evidence>
<protein>
    <submittedName>
        <fullName evidence="6">Serine/threonine-protein kinase pkn6</fullName>
        <ecNumber evidence="6">2.7.11.1</ecNumber>
    </submittedName>
</protein>
<dbReference type="PANTHER" id="PTHR24346">
    <property type="entry name" value="MAP/MICROTUBULE AFFINITY-REGULATING KINASE"/>
    <property type="match status" value="1"/>
</dbReference>
<feature type="compositionally biased region" description="Polar residues" evidence="3">
    <location>
        <begin position="341"/>
        <end position="351"/>
    </location>
</feature>
<dbReference type="GO" id="GO:0005737">
    <property type="term" value="C:cytoplasm"/>
    <property type="evidence" value="ECO:0007669"/>
    <property type="project" value="TreeGrafter"/>
</dbReference>
<dbReference type="OrthoDB" id="278998at2"/>
<dbReference type="GO" id="GO:0005524">
    <property type="term" value="F:ATP binding"/>
    <property type="evidence" value="ECO:0007669"/>
    <property type="project" value="UniProtKB-KW"/>
</dbReference>
<feature type="transmembrane region" description="Helical" evidence="4">
    <location>
        <begin position="426"/>
        <end position="448"/>
    </location>
</feature>
<dbReference type="RefSeq" id="WP_145259387.1">
    <property type="nucleotide sequence ID" value="NZ_CP036279.1"/>
</dbReference>
<evidence type="ECO:0000256" key="4">
    <source>
        <dbReference type="SAM" id="Phobius"/>
    </source>
</evidence>
<dbReference type="InterPro" id="IPR011009">
    <property type="entry name" value="Kinase-like_dom_sf"/>
</dbReference>
<dbReference type="GO" id="GO:0004674">
    <property type="term" value="F:protein serine/threonine kinase activity"/>
    <property type="evidence" value="ECO:0007669"/>
    <property type="project" value="UniProtKB-EC"/>
</dbReference>
<name>A0A518B6F5_9BACT</name>